<dbReference type="OrthoDB" id="5273213at2759"/>
<evidence type="ECO:0000313" key="3">
    <source>
        <dbReference type="Proteomes" id="UP000005446"/>
    </source>
</evidence>
<dbReference type="InParanoid" id="H0EJR4"/>
<sequence>MGQRVSFLNASGTVRYIGPIDGLGKDNVRLGIEWDNPARGKHDGQYKGKRYFECASFMRTTAIADVPQSFLEAVREKYAPPDPDVPTTEHVISGKVAEEIGFDKIRRQQAQLHRLTVVLVDGLRINTAEKTDSFIKKTCPRVSELDLSRNLFEDFETVLRICGELDSLTTLRINWDFVDNLPVTFPGLKALRLSQNPVHLKTAEHGLPYTPDDPSMITVARIKALEVLDYREILPEYRANAEGFYLSLIAKEIATANEDDVSLVISRHKRYQELCEIHGPPTIDRKSADDINLKFLEARTIKFEFYLHPPVSNEREMSRKTATVLREIPKSFNIYRVKGIVGRIFNHPPLRLKLTWETGIWDPIASYQEETRSSETQYEASEIVHDPESKQGKWMKREVEIKDSTRAIGVCVDGNRAKIRVEPMSLSNSARIV</sequence>
<dbReference type="PROSITE" id="PS50245">
    <property type="entry name" value="CAP_GLY_2"/>
    <property type="match status" value="1"/>
</dbReference>
<accession>H0EJR4</accession>
<dbReference type="SUPFAM" id="SSF74924">
    <property type="entry name" value="Cap-Gly domain"/>
    <property type="match status" value="1"/>
</dbReference>
<dbReference type="Gene3D" id="3.80.10.10">
    <property type="entry name" value="Ribonuclease Inhibitor"/>
    <property type="match status" value="1"/>
</dbReference>
<evidence type="ECO:0000259" key="1">
    <source>
        <dbReference type="PROSITE" id="PS50245"/>
    </source>
</evidence>
<gene>
    <name evidence="2" type="ORF">M7I_2794</name>
</gene>
<comment type="caution">
    <text evidence="2">The sequence shown here is derived from an EMBL/GenBank/DDBJ whole genome shotgun (WGS) entry which is preliminary data.</text>
</comment>
<dbReference type="SUPFAM" id="SSF52058">
    <property type="entry name" value="L domain-like"/>
    <property type="match status" value="1"/>
</dbReference>
<dbReference type="HOGENOM" id="CLU_017716_3_1_1"/>
<evidence type="ECO:0000313" key="2">
    <source>
        <dbReference type="EMBL" id="EHL01251.1"/>
    </source>
</evidence>
<dbReference type="Gene3D" id="2.30.30.190">
    <property type="entry name" value="CAP Gly-rich-like domain"/>
    <property type="match status" value="1"/>
</dbReference>
<organism evidence="2 3">
    <name type="scientific">Glarea lozoyensis (strain ATCC 74030 / MF5533)</name>
    <dbReference type="NCBI Taxonomy" id="1104152"/>
    <lineage>
        <taxon>Eukaryota</taxon>
        <taxon>Fungi</taxon>
        <taxon>Dikarya</taxon>
        <taxon>Ascomycota</taxon>
        <taxon>Pezizomycotina</taxon>
        <taxon>Leotiomycetes</taxon>
        <taxon>Helotiales</taxon>
        <taxon>Helotiaceae</taxon>
        <taxon>Glarea</taxon>
    </lineage>
</organism>
<dbReference type="Proteomes" id="UP000005446">
    <property type="component" value="Unassembled WGS sequence"/>
</dbReference>
<reference evidence="2 3" key="1">
    <citation type="journal article" date="2012" name="Eukaryot. Cell">
        <title>Genome sequence of the fungus Glarea lozoyensis: the first genome sequence of a species from the Helotiaceae family.</title>
        <authorList>
            <person name="Youssar L."/>
            <person name="Gruening B.A."/>
            <person name="Erxleben A."/>
            <person name="Guenther S."/>
            <person name="Huettel W."/>
        </authorList>
    </citation>
    <scope>NUCLEOTIDE SEQUENCE [LARGE SCALE GENOMIC DNA]</scope>
    <source>
        <strain evidence="3">ATCC 74030 / MF5533</strain>
    </source>
</reference>
<dbReference type="EMBL" id="AGUE01000057">
    <property type="protein sequence ID" value="EHL01251.1"/>
    <property type="molecule type" value="Genomic_DNA"/>
</dbReference>
<dbReference type="SMART" id="SM01052">
    <property type="entry name" value="CAP_GLY"/>
    <property type="match status" value="1"/>
</dbReference>
<feature type="domain" description="CAP-Gly" evidence="1">
    <location>
        <begin position="25"/>
        <end position="72"/>
    </location>
</feature>
<dbReference type="InterPro" id="IPR000938">
    <property type="entry name" value="CAP-Gly_domain"/>
</dbReference>
<name>H0EJR4_GLAL7</name>
<dbReference type="InterPro" id="IPR032675">
    <property type="entry name" value="LRR_dom_sf"/>
</dbReference>
<dbReference type="Pfam" id="PF01302">
    <property type="entry name" value="CAP_GLY"/>
    <property type="match status" value="1"/>
</dbReference>
<proteinExistence type="predicted"/>
<protein>
    <submittedName>
        <fullName evidence="2">Putative Tubulin-specific chaperone E</fullName>
    </submittedName>
</protein>
<dbReference type="AlphaFoldDB" id="H0EJR4"/>
<dbReference type="InterPro" id="IPR036859">
    <property type="entry name" value="CAP-Gly_dom_sf"/>
</dbReference>
<keyword evidence="3" id="KW-1185">Reference proteome</keyword>